<evidence type="ECO:0000256" key="2">
    <source>
        <dbReference type="ARBA" id="ARBA00004167"/>
    </source>
</evidence>
<dbReference type="InterPro" id="IPR036396">
    <property type="entry name" value="Cyt_P450_sf"/>
</dbReference>
<dbReference type="InterPro" id="IPR017972">
    <property type="entry name" value="Cyt_P450_CS"/>
</dbReference>
<comment type="caution">
    <text evidence="16">The sequence shown here is derived from an EMBL/GenBank/DDBJ whole genome shotgun (WGS) entry which is preliminary data.</text>
</comment>
<dbReference type="PANTHER" id="PTHR47955">
    <property type="entry name" value="CYTOCHROME P450 FAMILY 71 PROTEIN"/>
    <property type="match status" value="1"/>
</dbReference>
<sequence length="501" mass="57883">MDQNTLQFFLLVFPILLLFFFKHETCNKANFPPCPKGLPFFGNIFQFNSSSLCLQLYELSKQHGPIFSLQLGLRKIVIISSPKLAQELLKTHDLECCNRPSLTSSMKFSYNGLDMASSPYKDYWRHTRKFSIIHYLSFKRVSNFSSIRKHETTLLMKKIENHVSCSKVTNLHELLTCLTSAIVCRTAFGRRFEEEGVERSMFHGMLQEAQELIISNFYSDYFPFVGGIIDKLNGMMGRLEKMFKDLDEFYQNVIDEHLDPQRKKLGDEEDFIDALLQLKNDGSFSMDLSHVHIKPLMMNIILAGIDTSVATIVWAMTALMKNPRVMKKVQEEIRNKFGDGKCFIEEDNIQKLPYLKAVIKEAMRLYPPVPLLLPRETIKKCSIGGYKIPEKTLVYVNAWAVHRDPKTWNEAEEFYPERFLEGEIDFRGCGFELIPFGGGRRICPGLHMGIITVELVLANLLFSFDWELPQGVKREDIDILMLPGYTQHKKNPLCLVTKRRV</sequence>
<evidence type="ECO:0000256" key="14">
    <source>
        <dbReference type="SAM" id="Phobius"/>
    </source>
</evidence>
<evidence type="ECO:0000256" key="7">
    <source>
        <dbReference type="ARBA" id="ARBA00022989"/>
    </source>
</evidence>
<dbReference type="GO" id="GO:0016705">
    <property type="term" value="F:oxidoreductase activity, acting on paired donors, with incorporation or reduction of molecular oxygen"/>
    <property type="evidence" value="ECO:0007669"/>
    <property type="project" value="InterPro"/>
</dbReference>
<dbReference type="GO" id="GO:0016020">
    <property type="term" value="C:membrane"/>
    <property type="evidence" value="ECO:0007669"/>
    <property type="project" value="UniProtKB-SubCell"/>
</dbReference>
<keyword evidence="5 14" id="KW-0812">Transmembrane</keyword>
<evidence type="ECO:0000256" key="9">
    <source>
        <dbReference type="ARBA" id="ARBA00023004"/>
    </source>
</evidence>
<organism evidence="16 17">
    <name type="scientific">Psophocarpus tetragonolobus</name>
    <name type="common">Winged bean</name>
    <name type="synonym">Dolichos tetragonolobus</name>
    <dbReference type="NCBI Taxonomy" id="3891"/>
    <lineage>
        <taxon>Eukaryota</taxon>
        <taxon>Viridiplantae</taxon>
        <taxon>Streptophyta</taxon>
        <taxon>Embryophyta</taxon>
        <taxon>Tracheophyta</taxon>
        <taxon>Spermatophyta</taxon>
        <taxon>Magnoliopsida</taxon>
        <taxon>eudicotyledons</taxon>
        <taxon>Gunneridae</taxon>
        <taxon>Pentapetalae</taxon>
        <taxon>rosids</taxon>
        <taxon>fabids</taxon>
        <taxon>Fabales</taxon>
        <taxon>Fabaceae</taxon>
        <taxon>Papilionoideae</taxon>
        <taxon>50 kb inversion clade</taxon>
        <taxon>NPAAA clade</taxon>
        <taxon>indigoferoid/millettioid clade</taxon>
        <taxon>Phaseoleae</taxon>
        <taxon>Psophocarpus</taxon>
    </lineage>
</organism>
<dbReference type="GO" id="GO:0005506">
    <property type="term" value="F:iron ion binding"/>
    <property type="evidence" value="ECO:0007669"/>
    <property type="project" value="InterPro"/>
</dbReference>
<protein>
    <recommendedName>
        <fullName evidence="18">Cytochrome P450</fullName>
    </recommendedName>
</protein>
<dbReference type="Gene3D" id="1.10.630.10">
    <property type="entry name" value="Cytochrome P450"/>
    <property type="match status" value="1"/>
</dbReference>
<dbReference type="PRINTS" id="PR00463">
    <property type="entry name" value="EP450I"/>
</dbReference>
<dbReference type="FunFam" id="1.10.630.10:FF:000011">
    <property type="entry name" value="Cytochrome P450 83B1"/>
    <property type="match status" value="1"/>
</dbReference>
<dbReference type="SUPFAM" id="SSF48264">
    <property type="entry name" value="Cytochrome P450"/>
    <property type="match status" value="1"/>
</dbReference>
<evidence type="ECO:0000256" key="5">
    <source>
        <dbReference type="ARBA" id="ARBA00022692"/>
    </source>
</evidence>
<evidence type="ECO:0000313" key="17">
    <source>
        <dbReference type="Proteomes" id="UP001386955"/>
    </source>
</evidence>
<evidence type="ECO:0000256" key="10">
    <source>
        <dbReference type="ARBA" id="ARBA00023033"/>
    </source>
</evidence>
<reference evidence="16 17" key="1">
    <citation type="submission" date="2024-01" db="EMBL/GenBank/DDBJ databases">
        <title>The genomes of 5 underutilized Papilionoideae crops provide insights into root nodulation and disease resistanc.</title>
        <authorList>
            <person name="Jiang F."/>
        </authorList>
    </citation>
    <scope>NUCLEOTIDE SEQUENCE [LARGE SCALE GENOMIC DNA]</scope>
    <source>
        <strain evidence="16">DUOXIRENSHENG_FW03</strain>
        <tissue evidence="16">Leaves</tissue>
    </source>
</reference>
<dbReference type="PROSITE" id="PS00086">
    <property type="entry name" value="CYTOCHROME_P450"/>
    <property type="match status" value="1"/>
</dbReference>
<feature type="signal peptide" evidence="15">
    <location>
        <begin position="1"/>
        <end position="28"/>
    </location>
</feature>
<dbReference type="EMBL" id="JAYMYS010000004">
    <property type="protein sequence ID" value="KAK7395753.1"/>
    <property type="molecule type" value="Genomic_DNA"/>
</dbReference>
<evidence type="ECO:0000256" key="1">
    <source>
        <dbReference type="ARBA" id="ARBA00001971"/>
    </source>
</evidence>
<evidence type="ECO:0000256" key="13">
    <source>
        <dbReference type="RuleBase" id="RU000461"/>
    </source>
</evidence>
<evidence type="ECO:0000256" key="3">
    <source>
        <dbReference type="ARBA" id="ARBA00010617"/>
    </source>
</evidence>
<dbReference type="GO" id="GO:0020037">
    <property type="term" value="F:heme binding"/>
    <property type="evidence" value="ECO:0007669"/>
    <property type="project" value="InterPro"/>
</dbReference>
<proteinExistence type="inferred from homology"/>
<evidence type="ECO:0000256" key="8">
    <source>
        <dbReference type="ARBA" id="ARBA00023002"/>
    </source>
</evidence>
<keyword evidence="10 13" id="KW-0503">Monooxygenase</keyword>
<evidence type="ECO:0000256" key="4">
    <source>
        <dbReference type="ARBA" id="ARBA00022617"/>
    </source>
</evidence>
<accession>A0AAN9SL83</accession>
<gene>
    <name evidence="16" type="ORF">VNO78_16320</name>
</gene>
<comment type="subcellular location">
    <subcellularLocation>
        <location evidence="2">Membrane</location>
        <topology evidence="2">Single-pass membrane protein</topology>
    </subcellularLocation>
</comment>
<keyword evidence="9 12" id="KW-0408">Iron</keyword>
<dbReference type="GO" id="GO:0004497">
    <property type="term" value="F:monooxygenase activity"/>
    <property type="evidence" value="ECO:0007669"/>
    <property type="project" value="UniProtKB-KW"/>
</dbReference>
<dbReference type="PANTHER" id="PTHR47955:SF22">
    <property type="entry name" value="CYTOCHROME P450 83B1-LIKE"/>
    <property type="match status" value="1"/>
</dbReference>
<evidence type="ECO:0008006" key="18">
    <source>
        <dbReference type="Google" id="ProtNLM"/>
    </source>
</evidence>
<evidence type="ECO:0000256" key="12">
    <source>
        <dbReference type="PIRSR" id="PIRSR602401-1"/>
    </source>
</evidence>
<keyword evidence="8 13" id="KW-0560">Oxidoreductase</keyword>
<keyword evidence="11 14" id="KW-0472">Membrane</keyword>
<evidence type="ECO:0000256" key="11">
    <source>
        <dbReference type="ARBA" id="ARBA00023136"/>
    </source>
</evidence>
<dbReference type="Pfam" id="PF00067">
    <property type="entry name" value="p450"/>
    <property type="match status" value="1"/>
</dbReference>
<evidence type="ECO:0000256" key="6">
    <source>
        <dbReference type="ARBA" id="ARBA00022723"/>
    </source>
</evidence>
<keyword evidence="17" id="KW-1185">Reference proteome</keyword>
<keyword evidence="4 12" id="KW-0349">Heme</keyword>
<feature type="binding site" description="axial binding residue" evidence="12">
    <location>
        <position position="443"/>
    </location>
    <ligand>
        <name>heme</name>
        <dbReference type="ChEBI" id="CHEBI:30413"/>
    </ligand>
    <ligandPart>
        <name>Fe</name>
        <dbReference type="ChEBI" id="CHEBI:18248"/>
    </ligandPart>
</feature>
<keyword evidence="7 14" id="KW-1133">Transmembrane helix</keyword>
<dbReference type="Proteomes" id="UP001386955">
    <property type="component" value="Unassembled WGS sequence"/>
</dbReference>
<dbReference type="InterPro" id="IPR001128">
    <property type="entry name" value="Cyt_P450"/>
</dbReference>
<dbReference type="InterPro" id="IPR002401">
    <property type="entry name" value="Cyt_P450_E_grp-I"/>
</dbReference>
<comment type="similarity">
    <text evidence="3 13">Belongs to the cytochrome P450 family.</text>
</comment>
<dbReference type="CDD" id="cd11072">
    <property type="entry name" value="CYP71-like"/>
    <property type="match status" value="1"/>
</dbReference>
<feature type="chain" id="PRO_5043056367" description="Cytochrome P450" evidence="15">
    <location>
        <begin position="29"/>
        <end position="501"/>
    </location>
</feature>
<evidence type="ECO:0000313" key="16">
    <source>
        <dbReference type="EMBL" id="KAK7395753.1"/>
    </source>
</evidence>
<keyword evidence="15" id="KW-0732">Signal</keyword>
<evidence type="ECO:0000256" key="15">
    <source>
        <dbReference type="SAM" id="SignalP"/>
    </source>
</evidence>
<dbReference type="PRINTS" id="PR00385">
    <property type="entry name" value="P450"/>
</dbReference>
<name>A0AAN9SL83_PSOTE</name>
<comment type="cofactor">
    <cofactor evidence="1 12">
        <name>heme</name>
        <dbReference type="ChEBI" id="CHEBI:30413"/>
    </cofactor>
</comment>
<feature type="transmembrane region" description="Helical" evidence="14">
    <location>
        <begin position="296"/>
        <end position="319"/>
    </location>
</feature>
<keyword evidence="6 12" id="KW-0479">Metal-binding</keyword>
<dbReference type="AlphaFoldDB" id="A0AAN9SL83"/>